<dbReference type="EMBL" id="FNZK01000004">
    <property type="protein sequence ID" value="SEJ18105.1"/>
    <property type="molecule type" value="Genomic_DNA"/>
</dbReference>
<dbReference type="PROSITE" id="PS51833">
    <property type="entry name" value="HDOD"/>
    <property type="match status" value="1"/>
</dbReference>
<dbReference type="Gene3D" id="3.20.20.450">
    <property type="entry name" value="EAL domain"/>
    <property type="match status" value="1"/>
</dbReference>
<proteinExistence type="predicted"/>
<dbReference type="Gene3D" id="1.10.3210.10">
    <property type="entry name" value="Hypothetical protein af1432"/>
    <property type="match status" value="1"/>
</dbReference>
<dbReference type="InterPro" id="IPR035919">
    <property type="entry name" value="EAL_sf"/>
</dbReference>
<evidence type="ECO:0000313" key="3">
    <source>
        <dbReference type="EMBL" id="SEJ18105.1"/>
    </source>
</evidence>
<feature type="domain" description="HDOD" evidence="2">
    <location>
        <begin position="202"/>
        <end position="390"/>
    </location>
</feature>
<accession>A0A1H6X0L3</accession>
<evidence type="ECO:0000259" key="2">
    <source>
        <dbReference type="PROSITE" id="PS51833"/>
    </source>
</evidence>
<dbReference type="InterPro" id="IPR013976">
    <property type="entry name" value="HDOD"/>
</dbReference>
<dbReference type="PROSITE" id="PS50883">
    <property type="entry name" value="EAL"/>
    <property type="match status" value="1"/>
</dbReference>
<dbReference type="PANTHER" id="PTHR33525:SF4">
    <property type="entry name" value="CYCLIC DI-GMP PHOSPHODIESTERASE CDGJ"/>
    <property type="match status" value="1"/>
</dbReference>
<feature type="domain" description="EAL" evidence="1">
    <location>
        <begin position="1"/>
        <end position="208"/>
    </location>
</feature>
<name>A0A1H6X0L3_9FIRM</name>
<dbReference type="InterPro" id="IPR052340">
    <property type="entry name" value="RNase_Y/CdgJ"/>
</dbReference>
<dbReference type="Pfam" id="PF00563">
    <property type="entry name" value="EAL"/>
    <property type="match status" value="1"/>
</dbReference>
<dbReference type="STRING" id="84035.SAMN05660742_10468"/>
<dbReference type="InterPro" id="IPR001633">
    <property type="entry name" value="EAL_dom"/>
</dbReference>
<dbReference type="SUPFAM" id="SSF141868">
    <property type="entry name" value="EAL domain-like"/>
    <property type="match status" value="1"/>
</dbReference>
<organism evidence="3 4">
    <name type="scientific">Propionispira arboris</name>
    <dbReference type="NCBI Taxonomy" id="84035"/>
    <lineage>
        <taxon>Bacteria</taxon>
        <taxon>Bacillati</taxon>
        <taxon>Bacillota</taxon>
        <taxon>Negativicutes</taxon>
        <taxon>Selenomonadales</taxon>
        <taxon>Selenomonadaceae</taxon>
        <taxon>Propionispira</taxon>
    </lineage>
</organism>
<protein>
    <submittedName>
        <fullName evidence="3">EAL and modified HD-GYP domain-containing signal transduction protein</fullName>
    </submittedName>
</protein>
<keyword evidence="4" id="KW-1185">Reference proteome</keyword>
<reference evidence="4" key="1">
    <citation type="submission" date="2016-10" db="EMBL/GenBank/DDBJ databases">
        <authorList>
            <person name="Varghese N."/>
            <person name="Submissions S."/>
        </authorList>
    </citation>
    <scope>NUCLEOTIDE SEQUENCE [LARGE SCALE GENOMIC DNA]</scope>
    <source>
        <strain evidence="4">DSM 2179</strain>
    </source>
</reference>
<dbReference type="PANTHER" id="PTHR33525">
    <property type="match status" value="1"/>
</dbReference>
<dbReference type="SUPFAM" id="SSF109604">
    <property type="entry name" value="HD-domain/PDEase-like"/>
    <property type="match status" value="1"/>
</dbReference>
<dbReference type="AlphaFoldDB" id="A0A1H6X0L3"/>
<sequence length="410" mass="47201">MIKEKDVHVARQPIFDVNLNVFAYELLFRSSFINSYDGTDGDQATLDVINNSFLLIGIDTLTYGKKAFINFTANSLKNNIPAMLPKEILGVEILETVIPDKEIIEACKKLKKNGYLLILDDFIFHPDYLPLIELADIIKVDFRITPPAERRNLMQRLDGYPIKFLAEKVETQEEFQSARHLGYSYFQGYFFCKPLVLFGKNLPGYKTNYLHILKEINQPEVDFAAIETIIKQDVSLSYNLLKLINAPIFGFRTTIRSLQQALALLGQKELIKWISLIALKSVANDKPGELILNSLIRAKFAEKLAQEKIWRNRVSDAFLMGMFSHIDVLLDRPMLQILGEIPLKDDIKQALLGQEHNDFSVLYQLIKTYEAGEWELYIQYVEELGIEENLVLQAYRESLIWAHDLLLANY</sequence>
<gene>
    <name evidence="3" type="ORF">SAMN05660742_10468</name>
</gene>
<dbReference type="SMART" id="SM00052">
    <property type="entry name" value="EAL"/>
    <property type="match status" value="1"/>
</dbReference>
<dbReference type="InterPro" id="IPR014408">
    <property type="entry name" value="dGMP_Pdiesterase_EAL/HD-GYP"/>
</dbReference>
<dbReference type="Proteomes" id="UP000199662">
    <property type="component" value="Unassembled WGS sequence"/>
</dbReference>
<dbReference type="PIRSF" id="PIRSF003180">
    <property type="entry name" value="DiGMPpdiest_YuxH"/>
    <property type="match status" value="1"/>
</dbReference>
<dbReference type="RefSeq" id="WP_091829829.1">
    <property type="nucleotide sequence ID" value="NZ_FNZK01000004.1"/>
</dbReference>
<dbReference type="Pfam" id="PF08668">
    <property type="entry name" value="HDOD"/>
    <property type="match status" value="1"/>
</dbReference>
<evidence type="ECO:0000259" key="1">
    <source>
        <dbReference type="PROSITE" id="PS50883"/>
    </source>
</evidence>
<evidence type="ECO:0000313" key="4">
    <source>
        <dbReference type="Proteomes" id="UP000199662"/>
    </source>
</evidence>